<reference evidence="2 3" key="1">
    <citation type="journal article" date="2019" name="Nat. Ecol. Evol.">
        <title>Megaphylogeny resolves global patterns of mushroom evolution.</title>
        <authorList>
            <person name="Varga T."/>
            <person name="Krizsan K."/>
            <person name="Foldi C."/>
            <person name="Dima B."/>
            <person name="Sanchez-Garcia M."/>
            <person name="Sanchez-Ramirez S."/>
            <person name="Szollosi G.J."/>
            <person name="Szarkandi J.G."/>
            <person name="Papp V."/>
            <person name="Albert L."/>
            <person name="Andreopoulos W."/>
            <person name="Angelini C."/>
            <person name="Antonin V."/>
            <person name="Barry K.W."/>
            <person name="Bougher N.L."/>
            <person name="Buchanan P."/>
            <person name="Buyck B."/>
            <person name="Bense V."/>
            <person name="Catcheside P."/>
            <person name="Chovatia M."/>
            <person name="Cooper J."/>
            <person name="Damon W."/>
            <person name="Desjardin D."/>
            <person name="Finy P."/>
            <person name="Geml J."/>
            <person name="Haridas S."/>
            <person name="Hughes K."/>
            <person name="Justo A."/>
            <person name="Karasinski D."/>
            <person name="Kautmanova I."/>
            <person name="Kiss B."/>
            <person name="Kocsube S."/>
            <person name="Kotiranta H."/>
            <person name="LaButti K.M."/>
            <person name="Lechner B.E."/>
            <person name="Liimatainen K."/>
            <person name="Lipzen A."/>
            <person name="Lukacs Z."/>
            <person name="Mihaltcheva S."/>
            <person name="Morgado L.N."/>
            <person name="Niskanen T."/>
            <person name="Noordeloos M.E."/>
            <person name="Ohm R.A."/>
            <person name="Ortiz-Santana B."/>
            <person name="Ovrebo C."/>
            <person name="Racz N."/>
            <person name="Riley R."/>
            <person name="Savchenko A."/>
            <person name="Shiryaev A."/>
            <person name="Soop K."/>
            <person name="Spirin V."/>
            <person name="Szebenyi C."/>
            <person name="Tomsovsky M."/>
            <person name="Tulloss R.E."/>
            <person name="Uehling J."/>
            <person name="Grigoriev I.V."/>
            <person name="Vagvolgyi C."/>
            <person name="Papp T."/>
            <person name="Martin F.M."/>
            <person name="Miettinen O."/>
            <person name="Hibbett D.S."/>
            <person name="Nagy L.G."/>
        </authorList>
    </citation>
    <scope>NUCLEOTIDE SEQUENCE [LARGE SCALE GENOMIC DNA]</scope>
    <source>
        <strain evidence="2 3">CBS 309.79</strain>
    </source>
</reference>
<evidence type="ECO:0000313" key="3">
    <source>
        <dbReference type="Proteomes" id="UP000305067"/>
    </source>
</evidence>
<evidence type="ECO:0000256" key="1">
    <source>
        <dbReference type="SAM" id="MobiDB-lite"/>
    </source>
</evidence>
<keyword evidence="3" id="KW-1185">Reference proteome</keyword>
<gene>
    <name evidence="2" type="ORF">BDV98DRAFT_595484</name>
</gene>
<name>A0A5C3Q9T0_9AGAR</name>
<protein>
    <submittedName>
        <fullName evidence="2">Uncharacterized protein</fullName>
    </submittedName>
</protein>
<sequence>MDALITTHDTAEKLESMEAYLAPCTCKLGRPDEIITELRQNAGRRVSIPLTRAEDLENTCRLVFLYLYSIMQHLVRPGDEGTRMLSLDHGLRTKGKGFSTLSHYVTKDPQTFVRACCAWYARWPAQQYALHGLTALHDLKLETYHDGMSVADPTILRTLFKQARELAVETSRGGPFAQEAFIHLLTIEQVVDQAISPGLTRTKWVLSPVLKLHAREVYDVAREIVDLESLSGSGPTSGSYSHNVLASFADLASFIWSTYGKGQWGPLDPAIAEARDNRRKEEVKESETCPDPYRRTWCIVNMKHHQAPHKTVYKHWAPLAQRWSVDAVAKVQQSATRQQHASTTTSLDVMVYSTQLDRGLRDFVLDLGFDEGRMRGVWELMKKQVGPVRRSGEGRGTRMSGVRQLEQGGAQIRAENVAHLTPEADY</sequence>
<dbReference type="Proteomes" id="UP000305067">
    <property type="component" value="Unassembled WGS sequence"/>
</dbReference>
<dbReference type="AlphaFoldDB" id="A0A5C3Q9T0"/>
<organism evidence="2 3">
    <name type="scientific">Pterulicium gracile</name>
    <dbReference type="NCBI Taxonomy" id="1884261"/>
    <lineage>
        <taxon>Eukaryota</taxon>
        <taxon>Fungi</taxon>
        <taxon>Dikarya</taxon>
        <taxon>Basidiomycota</taxon>
        <taxon>Agaricomycotina</taxon>
        <taxon>Agaricomycetes</taxon>
        <taxon>Agaricomycetidae</taxon>
        <taxon>Agaricales</taxon>
        <taxon>Pleurotineae</taxon>
        <taxon>Pterulaceae</taxon>
        <taxon>Pterulicium</taxon>
    </lineage>
</organism>
<dbReference type="EMBL" id="ML178837">
    <property type="protein sequence ID" value="TFK98834.1"/>
    <property type="molecule type" value="Genomic_DNA"/>
</dbReference>
<feature type="region of interest" description="Disordered" evidence="1">
    <location>
        <begin position="388"/>
        <end position="408"/>
    </location>
</feature>
<accession>A0A5C3Q9T0</accession>
<proteinExistence type="predicted"/>
<evidence type="ECO:0000313" key="2">
    <source>
        <dbReference type="EMBL" id="TFK98834.1"/>
    </source>
</evidence>